<dbReference type="OrthoDB" id="6447890at2"/>
<name>A0A4R7B8A9_9NEIS</name>
<protein>
    <submittedName>
        <fullName evidence="1">Mig-14 protein</fullName>
    </submittedName>
</protein>
<dbReference type="SUPFAM" id="SSF55729">
    <property type="entry name" value="Acyl-CoA N-acyltransferases (Nat)"/>
    <property type="match status" value="1"/>
</dbReference>
<accession>A0A4R7B8A9</accession>
<dbReference type="InterPro" id="IPR009977">
    <property type="entry name" value="Mig-14"/>
</dbReference>
<dbReference type="InterPro" id="IPR016181">
    <property type="entry name" value="Acyl_CoA_acyltransferase"/>
</dbReference>
<proteinExistence type="predicted"/>
<dbReference type="EMBL" id="SNZP01000004">
    <property type="protein sequence ID" value="TDR80773.1"/>
    <property type="molecule type" value="Genomic_DNA"/>
</dbReference>
<dbReference type="Proteomes" id="UP000295611">
    <property type="component" value="Unassembled WGS sequence"/>
</dbReference>
<dbReference type="RefSeq" id="WP_133679444.1">
    <property type="nucleotide sequence ID" value="NZ_SNZP01000004.1"/>
</dbReference>
<evidence type="ECO:0000313" key="2">
    <source>
        <dbReference type="Proteomes" id="UP000295611"/>
    </source>
</evidence>
<sequence>MPAFLRSLGWQPISPDTYAVAWHRFGGSVITHPKVLAFIQEHCDCKPQYLGRHDRAGNLLAAVATWGNYLAGDKTALEHFGVDRQYDFGSPEVILPLGPAYKGMLCFRGKYVSSEHAGQLINLSGRNRGRTICLAKDLSPQGMSAKQKGRRRSELNRCLKSQGRLQPAAEYAPEELVRIYAELYQKRWGQPLPNQAQLAVMLQALRAHIDGYVLLIEDRPAAFQLLFATQSDRFYSVEYINGGVDPAFHDLSPGTVLTWANVEHTWQNSQSLGLAHRYSFGRNSAEYKTRWANESKLMRIVSW</sequence>
<comment type="caution">
    <text evidence="1">The sequence shown here is derived from an EMBL/GenBank/DDBJ whole genome shotgun (WGS) entry which is preliminary data.</text>
</comment>
<reference evidence="1 2" key="1">
    <citation type="submission" date="2019-03" db="EMBL/GenBank/DDBJ databases">
        <title>Genomic Encyclopedia of Type Strains, Phase III (KMG-III): the genomes of soil and plant-associated and newly described type strains.</title>
        <authorList>
            <person name="Whitman W."/>
        </authorList>
    </citation>
    <scope>NUCLEOTIDE SEQUENCE [LARGE SCALE GENOMIC DNA]</scope>
    <source>
        <strain evidence="1 2">CECT 8976</strain>
    </source>
</reference>
<dbReference type="Gene3D" id="3.40.630.30">
    <property type="match status" value="1"/>
</dbReference>
<dbReference type="Pfam" id="PF07395">
    <property type="entry name" value="Mig-14"/>
    <property type="match status" value="1"/>
</dbReference>
<dbReference type="AlphaFoldDB" id="A0A4R7B8A9"/>
<evidence type="ECO:0000313" key="1">
    <source>
        <dbReference type="EMBL" id="TDR80773.1"/>
    </source>
</evidence>
<organism evidence="1 2">
    <name type="scientific">Paludibacterium purpuratum</name>
    <dbReference type="NCBI Taxonomy" id="1144873"/>
    <lineage>
        <taxon>Bacteria</taxon>
        <taxon>Pseudomonadati</taxon>
        <taxon>Pseudomonadota</taxon>
        <taxon>Betaproteobacteria</taxon>
        <taxon>Neisseriales</taxon>
        <taxon>Chromobacteriaceae</taxon>
        <taxon>Paludibacterium</taxon>
    </lineage>
</organism>
<gene>
    <name evidence="1" type="ORF">DFP86_104273</name>
</gene>
<keyword evidence="2" id="KW-1185">Reference proteome</keyword>